<dbReference type="Proteomes" id="UP000824881">
    <property type="component" value="Unassembled WGS sequence"/>
</dbReference>
<dbReference type="EMBL" id="WQMT02000002">
    <property type="protein sequence ID" value="KAG9226053.1"/>
    <property type="molecule type" value="Genomic_DNA"/>
</dbReference>
<evidence type="ECO:0000313" key="2">
    <source>
        <dbReference type="Proteomes" id="UP000824881"/>
    </source>
</evidence>
<accession>A0ACB7J870</accession>
<comment type="caution">
    <text evidence="1">The sequence shown here is derived from an EMBL/GenBank/DDBJ whole genome shotgun (WGS) entry which is preliminary data.</text>
</comment>
<protein>
    <submittedName>
        <fullName evidence="1">Uncharacterized protein</fullName>
    </submittedName>
</protein>
<evidence type="ECO:0000313" key="1">
    <source>
        <dbReference type="EMBL" id="KAG9226053.1"/>
    </source>
</evidence>
<sequence>MGQLDLTNTNHSHTLRLQYVDAIPYACSPWTDVSRCILRSSSKKGAPCLVVVKTWRVFKNSASEADRQVFVKKLRNRLFQWRRLCHPFITSFQESSFVDDTLPVVIMPFFVHGNALDFIAGNPATSILSLLQNVTSGLQYMHGLDPPIAHGTLRASNILISNEGKACITDPCINMLPLPPFWTIENAVYSRWLAPEILMSGTGADEFPLASPEGDVYSFSMTAVEMYTGDRPFSHIKSKLAVLLKATQGNRPLRPTADNAPQLTDGMWAVLQRCWAHDPTSRPSMTTVGIWLRAMNV</sequence>
<proteinExistence type="predicted"/>
<organism evidence="1 2">
    <name type="scientific">Pleurotus cornucopiae</name>
    <name type="common">Cornucopia mushroom</name>
    <dbReference type="NCBI Taxonomy" id="5321"/>
    <lineage>
        <taxon>Eukaryota</taxon>
        <taxon>Fungi</taxon>
        <taxon>Dikarya</taxon>
        <taxon>Basidiomycota</taxon>
        <taxon>Agaricomycotina</taxon>
        <taxon>Agaricomycetes</taxon>
        <taxon>Agaricomycetidae</taxon>
        <taxon>Agaricales</taxon>
        <taxon>Pleurotineae</taxon>
        <taxon>Pleurotaceae</taxon>
        <taxon>Pleurotus</taxon>
    </lineage>
</organism>
<reference evidence="1 2" key="1">
    <citation type="journal article" date="2021" name="Appl. Environ. Microbiol.">
        <title>Genetic linkage and physical mapping for an oyster mushroom Pleurotus cornucopiae and QTL analysis for the trait cap color.</title>
        <authorList>
            <person name="Zhang Y."/>
            <person name="Gao W."/>
            <person name="Sonnenberg A."/>
            <person name="Chen Q."/>
            <person name="Zhang J."/>
            <person name="Huang C."/>
        </authorList>
    </citation>
    <scope>NUCLEOTIDE SEQUENCE [LARGE SCALE GENOMIC DNA]</scope>
    <source>
        <strain evidence="1">CCMSSC00406</strain>
    </source>
</reference>
<gene>
    <name evidence="1" type="ORF">CCMSSC00406_0008715</name>
</gene>
<keyword evidence="2" id="KW-1185">Reference proteome</keyword>
<name>A0ACB7J870_PLECO</name>